<evidence type="ECO:0000313" key="2">
    <source>
        <dbReference type="EMBL" id="MDQ0556972.1"/>
    </source>
</evidence>
<evidence type="ECO:0000313" key="3">
    <source>
        <dbReference type="Proteomes" id="UP001232584"/>
    </source>
</evidence>
<organism evidence="2 3">
    <name type="scientific">Paraclostridium ghonii</name>
    <dbReference type="NCBI Taxonomy" id="29358"/>
    <lineage>
        <taxon>Bacteria</taxon>
        <taxon>Bacillati</taxon>
        <taxon>Bacillota</taxon>
        <taxon>Clostridia</taxon>
        <taxon>Peptostreptococcales</taxon>
        <taxon>Peptostreptococcaceae</taxon>
        <taxon>Paraclostridium</taxon>
    </lineage>
</organism>
<protein>
    <recommendedName>
        <fullName evidence="4">DUF2140 domain-containing protein</fullName>
    </recommendedName>
</protein>
<keyword evidence="1" id="KW-0812">Transmembrane</keyword>
<proteinExistence type="predicted"/>
<keyword evidence="1" id="KW-0472">Membrane</keyword>
<gene>
    <name evidence="2" type="ORF">QOZ92_002090</name>
</gene>
<feature type="transmembrane region" description="Helical" evidence="1">
    <location>
        <begin position="6"/>
        <end position="24"/>
    </location>
</feature>
<keyword evidence="1" id="KW-1133">Transmembrane helix</keyword>
<accession>A0ABU0N1D6</accession>
<comment type="caution">
    <text evidence="2">The sequence shown here is derived from an EMBL/GenBank/DDBJ whole genome shotgun (WGS) entry which is preliminary data.</text>
</comment>
<dbReference type="RefSeq" id="WP_307507375.1">
    <property type="nucleotide sequence ID" value="NZ_BAAACE010000019.1"/>
</dbReference>
<sequence length="230" mass="26731">MNKKRLNIIIGVIIILILSTFILFGNNKRDKYSNEQSTKIEKNKDEYNIGEVKDLTFFKKIAGVKASNIELIDDPVGVKGEFLVLEKSILNGINYFLKDTKNEKINNVNISIDEREITAKVDYKVNEKITTPIEVRFTPNIDKDNNLVLNVKEVKLLDLKLYDWIVDIVLKSFIKDWFSKDSNINVEFKNKNVVIDKDNFNGFYLENIFLDSQNLKVKMIIDFNSIINKK</sequence>
<keyword evidence="3" id="KW-1185">Reference proteome</keyword>
<dbReference type="Proteomes" id="UP001232584">
    <property type="component" value="Unassembled WGS sequence"/>
</dbReference>
<reference evidence="2 3" key="1">
    <citation type="submission" date="2023-07" db="EMBL/GenBank/DDBJ databases">
        <title>Genomic Encyclopedia of Type Strains, Phase IV (KMG-IV): sequencing the most valuable type-strain genomes for metagenomic binning, comparative biology and taxonomic classification.</title>
        <authorList>
            <person name="Goeker M."/>
        </authorList>
    </citation>
    <scope>NUCLEOTIDE SEQUENCE [LARGE SCALE GENOMIC DNA]</scope>
    <source>
        <strain evidence="2 3">DSM 15049</strain>
    </source>
</reference>
<evidence type="ECO:0000256" key="1">
    <source>
        <dbReference type="SAM" id="Phobius"/>
    </source>
</evidence>
<name>A0ABU0N1D6_9FIRM</name>
<dbReference type="EMBL" id="JAUSWG010000008">
    <property type="protein sequence ID" value="MDQ0556972.1"/>
    <property type="molecule type" value="Genomic_DNA"/>
</dbReference>
<evidence type="ECO:0008006" key="4">
    <source>
        <dbReference type="Google" id="ProtNLM"/>
    </source>
</evidence>